<proteinExistence type="predicted"/>
<evidence type="ECO:0000313" key="2">
    <source>
        <dbReference type="Proteomes" id="UP000224877"/>
    </source>
</evidence>
<keyword evidence="2" id="KW-1185">Reference proteome</keyword>
<dbReference type="Proteomes" id="UP000224877">
    <property type="component" value="Segment"/>
</dbReference>
<dbReference type="EMBL" id="LC168164">
    <property type="protein sequence ID" value="BAV39142.1"/>
    <property type="molecule type" value="Genomic_DNA"/>
</dbReference>
<accession>A0A1B4XWF8</accession>
<sequence length="51" mass="5938">MTNNYSKRVAIMQNITDLKIALSSCSLFEISRRRELNAEISKYEDELSKLN</sequence>
<evidence type="ECO:0000313" key="1">
    <source>
        <dbReference type="EMBL" id="BAV39142.1"/>
    </source>
</evidence>
<gene>
    <name evidence="1" type="ORF">BPT24_020</name>
</gene>
<reference evidence="1 2" key="1">
    <citation type="submission" date="2016-07" db="EMBL/GenBank/DDBJ databases">
        <title>Characterization of three bacteriophages infecting bacteria isolated from shrimp culture pond water.</title>
        <authorList>
            <person name="Khoa H.V."/>
        </authorList>
    </citation>
    <scope>NUCLEOTIDE SEQUENCE [LARGE SCALE GENOMIC DNA]</scope>
</reference>
<name>A0A1B4XWF8_9CAUD</name>
<protein>
    <submittedName>
        <fullName evidence="1">Uncharacterized protein</fullName>
    </submittedName>
</protein>
<organism evidence="1 2">
    <name type="scientific">Tenacibaculum phage pT24</name>
    <dbReference type="NCBI Taxonomy" id="1880590"/>
    <lineage>
        <taxon>Viruses</taxon>
        <taxon>Duplodnaviria</taxon>
        <taxon>Heunggongvirae</taxon>
        <taxon>Uroviricota</taxon>
        <taxon>Caudoviricetes</taxon>
        <taxon>Kungbxnavirus</taxon>
        <taxon>Kungbxnavirus pT24</taxon>
    </lineage>
</organism>